<evidence type="ECO:0000313" key="3">
    <source>
        <dbReference type="Proteomes" id="UP000255036"/>
    </source>
</evidence>
<feature type="transmembrane region" description="Helical" evidence="1">
    <location>
        <begin position="269"/>
        <end position="290"/>
    </location>
</feature>
<dbReference type="Proteomes" id="UP000255036">
    <property type="component" value="Unassembled WGS sequence"/>
</dbReference>
<name>A0A371AW97_9FIRM</name>
<dbReference type="AlphaFoldDB" id="A0A371AW97"/>
<feature type="transmembrane region" description="Helical" evidence="1">
    <location>
        <begin position="213"/>
        <end position="236"/>
    </location>
</feature>
<organism evidence="2 3">
    <name type="scientific">Anaerosacchariphilus polymeriproducens</name>
    <dbReference type="NCBI Taxonomy" id="1812858"/>
    <lineage>
        <taxon>Bacteria</taxon>
        <taxon>Bacillati</taxon>
        <taxon>Bacillota</taxon>
        <taxon>Clostridia</taxon>
        <taxon>Lachnospirales</taxon>
        <taxon>Lachnospiraceae</taxon>
        <taxon>Anaerosacchariphilus</taxon>
    </lineage>
</organism>
<feature type="transmembrane region" description="Helical" evidence="1">
    <location>
        <begin position="357"/>
        <end position="378"/>
    </location>
</feature>
<gene>
    <name evidence="2" type="ORF">DWV06_08295</name>
</gene>
<keyword evidence="3" id="KW-1185">Reference proteome</keyword>
<feature type="transmembrane region" description="Helical" evidence="1">
    <location>
        <begin position="172"/>
        <end position="192"/>
    </location>
</feature>
<evidence type="ECO:0000313" key="2">
    <source>
        <dbReference type="EMBL" id="RDU23848.1"/>
    </source>
</evidence>
<dbReference type="RefSeq" id="WP_115481717.1">
    <property type="nucleotide sequence ID" value="NZ_QRCT01000019.1"/>
</dbReference>
<proteinExistence type="predicted"/>
<dbReference type="OrthoDB" id="1701811at2"/>
<accession>A0A371AW97</accession>
<evidence type="ECO:0000256" key="1">
    <source>
        <dbReference type="SAM" id="Phobius"/>
    </source>
</evidence>
<comment type="caution">
    <text evidence="2">The sequence shown here is derived from an EMBL/GenBank/DDBJ whole genome shotgun (WGS) entry which is preliminary data.</text>
</comment>
<dbReference type="EMBL" id="QRCT01000019">
    <property type="protein sequence ID" value="RDU23848.1"/>
    <property type="molecule type" value="Genomic_DNA"/>
</dbReference>
<keyword evidence="1" id="KW-0472">Membrane</keyword>
<keyword evidence="1" id="KW-1133">Transmembrane helix</keyword>
<reference evidence="2 3" key="1">
    <citation type="submission" date="2018-07" db="EMBL/GenBank/DDBJ databases">
        <title>Anaerosacharophilus polymeroproducens gen. nov. sp. nov., an anaerobic bacterium isolated from salt field.</title>
        <authorList>
            <person name="Kim W."/>
            <person name="Yang S.-H."/>
            <person name="Oh J."/>
            <person name="Lee J.-H."/>
            <person name="Kwon K.K."/>
        </authorList>
    </citation>
    <scope>NUCLEOTIDE SEQUENCE [LARGE SCALE GENOMIC DNA]</scope>
    <source>
        <strain evidence="2 3">MCWD5</strain>
    </source>
</reference>
<sequence length="387" mass="44711">MKEIIKIERKRILNKKFLILFFVVLLLFSVNNSYYAVKNYDVLNNTGVVQTWKENLTHGKENTKVKFLKEDYLLSLKNKEESSSYVDETNLEDLVAMNYDGKKVQDLSDKEIKSFYSKRLSNIQEMLDDSSRINYTKSEKEKMMEQAGQLSSPIPMDYAEGWKVLNENMRKFMPLLLVLIALILLPLFGSEPQTKMKDLYRSTRYGKKKLDRARLITAFMVGIVLYLFGVMLYTIVMMTPFGWEGGSQPIQSNAATFFSVYNITYIQQIGINVLIGLLAMIFLIALTLLLTILTEGVMTGAVIIIFFWILLLLFDQIPLYPVNHLFANFMPLRMTDFLHYYTENDIYRIMGNSFTGLSWTALVSAVLSILLLILAVVFSDMKRMKKL</sequence>
<feature type="transmembrane region" description="Helical" evidence="1">
    <location>
        <begin position="297"/>
        <end position="314"/>
    </location>
</feature>
<protein>
    <submittedName>
        <fullName evidence="2">Uncharacterized protein</fullName>
    </submittedName>
</protein>
<keyword evidence="1" id="KW-0812">Transmembrane</keyword>